<evidence type="ECO:0000259" key="2">
    <source>
        <dbReference type="SMART" id="SM00849"/>
    </source>
</evidence>
<dbReference type="InterPro" id="IPR001279">
    <property type="entry name" value="Metallo-B-lactamas"/>
</dbReference>
<keyword evidence="4" id="KW-1185">Reference proteome</keyword>
<dbReference type="PANTHER" id="PTHR42773">
    <property type="entry name" value="METALLO-BETA-LACTAMASE-RELATED"/>
    <property type="match status" value="1"/>
</dbReference>
<dbReference type="EMBL" id="LSYV01000003">
    <property type="protein sequence ID" value="KXZ55477.1"/>
    <property type="molecule type" value="Genomic_DNA"/>
</dbReference>
<gene>
    <name evidence="3" type="ORF">GPECTOR_2g1026</name>
</gene>
<feature type="compositionally biased region" description="Basic and acidic residues" evidence="1">
    <location>
        <begin position="78"/>
        <end position="89"/>
    </location>
</feature>
<reference evidence="4" key="1">
    <citation type="journal article" date="2016" name="Nat. Commun.">
        <title>The Gonium pectorale genome demonstrates co-option of cell cycle regulation during the evolution of multicellularity.</title>
        <authorList>
            <person name="Hanschen E.R."/>
            <person name="Marriage T.N."/>
            <person name="Ferris P.J."/>
            <person name="Hamaji T."/>
            <person name="Toyoda A."/>
            <person name="Fujiyama A."/>
            <person name="Neme R."/>
            <person name="Noguchi H."/>
            <person name="Minakuchi Y."/>
            <person name="Suzuki M."/>
            <person name="Kawai-Toyooka H."/>
            <person name="Smith D.R."/>
            <person name="Sparks H."/>
            <person name="Anderson J."/>
            <person name="Bakaric R."/>
            <person name="Luria V."/>
            <person name="Karger A."/>
            <person name="Kirschner M.W."/>
            <person name="Durand P.M."/>
            <person name="Michod R.E."/>
            <person name="Nozaki H."/>
            <person name="Olson B.J."/>
        </authorList>
    </citation>
    <scope>NUCLEOTIDE SEQUENCE [LARGE SCALE GENOMIC DNA]</scope>
    <source>
        <strain evidence="4">NIES-2863</strain>
    </source>
</reference>
<organism evidence="3 4">
    <name type="scientific">Gonium pectorale</name>
    <name type="common">Green alga</name>
    <dbReference type="NCBI Taxonomy" id="33097"/>
    <lineage>
        <taxon>Eukaryota</taxon>
        <taxon>Viridiplantae</taxon>
        <taxon>Chlorophyta</taxon>
        <taxon>core chlorophytes</taxon>
        <taxon>Chlorophyceae</taxon>
        <taxon>CS clade</taxon>
        <taxon>Chlamydomonadales</taxon>
        <taxon>Volvocaceae</taxon>
        <taxon>Gonium</taxon>
    </lineage>
</organism>
<evidence type="ECO:0000313" key="4">
    <source>
        <dbReference type="Proteomes" id="UP000075714"/>
    </source>
</evidence>
<dbReference type="Pfam" id="PF00753">
    <property type="entry name" value="Lactamase_B"/>
    <property type="match status" value="1"/>
</dbReference>
<dbReference type="Pfam" id="PF13370">
    <property type="entry name" value="Fer4_13"/>
    <property type="match status" value="1"/>
</dbReference>
<dbReference type="Gene3D" id="3.30.70.20">
    <property type="match status" value="1"/>
</dbReference>
<evidence type="ECO:0000256" key="1">
    <source>
        <dbReference type="SAM" id="MobiDB-lite"/>
    </source>
</evidence>
<dbReference type="SUPFAM" id="SSF56281">
    <property type="entry name" value="Metallo-hydrolase/oxidoreductase"/>
    <property type="match status" value="1"/>
</dbReference>
<dbReference type="InterPro" id="IPR036866">
    <property type="entry name" value="RibonucZ/Hydroxyglut_hydro"/>
</dbReference>
<dbReference type="PANTHER" id="PTHR42773:SF1">
    <property type="entry name" value="METALLO-BETA-LACTAMASE FAMILY PROTEIN"/>
    <property type="match status" value="1"/>
</dbReference>
<accession>A0A150GZY2</accession>
<protein>
    <recommendedName>
        <fullName evidence="2">Metallo-beta-lactamase domain-containing protein</fullName>
    </recommendedName>
</protein>
<dbReference type="Gene3D" id="3.60.15.10">
    <property type="entry name" value="Ribonuclease Z/Hydroxyacylglutathione hydrolase-like"/>
    <property type="match status" value="2"/>
</dbReference>
<feature type="region of interest" description="Disordered" evidence="1">
    <location>
        <begin position="78"/>
        <end position="99"/>
    </location>
</feature>
<comment type="caution">
    <text evidence="3">The sequence shown here is derived from an EMBL/GenBank/DDBJ whole genome shotgun (WGS) entry which is preliminary data.</text>
</comment>
<sequence length="491" mass="51357">MDFSHASNPHTRRPENVPGPFFVDRTCINCDTCRWMAPATFGRVGSQSAVLAQPQDRAGRVAALRALLSCPTHSIHADNRTSEELREAQESLPAPVPGLGPTVPPDGAWVEADTGALGAVYYTGWAAVESVAGAAYLLVRPKGGNILIDSPRYNPVLARRIEALGGVRYMFLTHRDDVGGHEAWARHFGAVRILHELEANRQQGTDKVEVKLSGSGPWVIRADGSIASLARSTAVAIDGSGKATAPAGAVTKRDAAVRSLAAVAAAAEAAAIAAADAAVELEEQAVEALLQVTAEVTAANGGRTGASAEEEEAEVVKAAEVVADEVAEAITEAGAEVLAEAVLNAVAEAEVVEAEVAEAAEEPESDVTFIFTPGHTEGHVCLYYAPLKVLFTGDHLSSAAGQVEGAPQDELFVFRDFNWFSFELQLQSVAELLQYDWLHVCPAHGRRAHLLDAAARLAAVSSLLQKHGAAEPAAAAGPVTSVACIASAGLR</sequence>
<evidence type="ECO:0000313" key="3">
    <source>
        <dbReference type="EMBL" id="KXZ55477.1"/>
    </source>
</evidence>
<dbReference type="STRING" id="33097.A0A150GZY2"/>
<dbReference type="Proteomes" id="UP000075714">
    <property type="component" value="Unassembled WGS sequence"/>
</dbReference>
<dbReference type="AlphaFoldDB" id="A0A150GZY2"/>
<dbReference type="SMART" id="SM00849">
    <property type="entry name" value="Lactamase_B"/>
    <property type="match status" value="1"/>
</dbReference>
<dbReference type="OrthoDB" id="17458at2759"/>
<name>A0A150GZY2_GONPE</name>
<proteinExistence type="predicted"/>
<feature type="domain" description="Metallo-beta-lactamase" evidence="2">
    <location>
        <begin position="132"/>
        <end position="444"/>
    </location>
</feature>